<proteinExistence type="inferred from homology"/>
<evidence type="ECO:0000256" key="1">
    <source>
        <dbReference type="ARBA" id="ARBA00005964"/>
    </source>
</evidence>
<dbReference type="EMBL" id="QGMK01003507">
    <property type="protein sequence ID" value="TVY52499.1"/>
    <property type="molecule type" value="Genomic_DNA"/>
</dbReference>
<dbReference type="AlphaFoldDB" id="A0A8T9BQ02"/>
<dbReference type="InterPro" id="IPR050309">
    <property type="entry name" value="Type-B_Carboxylest/Lipase"/>
</dbReference>
<evidence type="ECO:0000313" key="6">
    <source>
        <dbReference type="Proteomes" id="UP000469558"/>
    </source>
</evidence>
<sequence>MFSSVFTCLVAAGVAAAATSPLVSVKNGSYSGVYNPTYHQDFFLGVPYAQPPVNDLRFRVPQSLNSTWNSTVPATAYSPFCVGYGGDDLGHETSEDCLYLSIVRPTTTAAGSAPLPVAVWIHGGGLFEGGSNDPRYNLSFIVQNSVEMNKPMIAISIQYRLSAWGFLGGKEALEGGATNLGLRDQRLGLHWIQENIAAFGGDPKKVTIWGESAGAQSVGSQLLAYNGRDDGLFSGAIAESGGPAVNFFPSVVTGGYNSTIFQQNYNALLANTSCAPTLNTSSSLSCLRSLPFAELNSALNNTASPSAPYPFVPVIDNDFISTYPSIQLSKGNFVRVPLLIGTNTDEGTAFDPTTIPQSTNADFT</sequence>
<keyword evidence="3" id="KW-0732">Signal</keyword>
<dbReference type="InterPro" id="IPR019819">
    <property type="entry name" value="Carboxylesterase_B_CS"/>
</dbReference>
<evidence type="ECO:0000259" key="4">
    <source>
        <dbReference type="Pfam" id="PF00135"/>
    </source>
</evidence>
<protein>
    <recommendedName>
        <fullName evidence="3">Carboxylic ester hydrolase</fullName>
        <ecNumber evidence="3">3.1.1.-</ecNumber>
    </recommendedName>
</protein>
<organism evidence="5 6">
    <name type="scientific">Lachnellula suecica</name>
    <dbReference type="NCBI Taxonomy" id="602035"/>
    <lineage>
        <taxon>Eukaryota</taxon>
        <taxon>Fungi</taxon>
        <taxon>Dikarya</taxon>
        <taxon>Ascomycota</taxon>
        <taxon>Pezizomycotina</taxon>
        <taxon>Leotiomycetes</taxon>
        <taxon>Helotiales</taxon>
        <taxon>Lachnaceae</taxon>
        <taxon>Lachnellula</taxon>
    </lineage>
</organism>
<evidence type="ECO:0000256" key="2">
    <source>
        <dbReference type="ARBA" id="ARBA00022801"/>
    </source>
</evidence>
<name>A0A8T9BQ02_9HELO</name>
<feature type="signal peptide" evidence="3">
    <location>
        <begin position="1"/>
        <end position="17"/>
    </location>
</feature>
<comment type="caution">
    <text evidence="5">The sequence shown here is derived from an EMBL/GenBank/DDBJ whole genome shotgun (WGS) entry which is preliminary data.</text>
</comment>
<dbReference type="PROSITE" id="PS00941">
    <property type="entry name" value="CARBOXYLESTERASE_B_2"/>
    <property type="match status" value="1"/>
</dbReference>
<keyword evidence="2 3" id="KW-0378">Hydrolase</keyword>
<feature type="non-terminal residue" evidence="5">
    <location>
        <position position="1"/>
    </location>
</feature>
<dbReference type="InterPro" id="IPR019826">
    <property type="entry name" value="Carboxylesterase_B_AS"/>
</dbReference>
<dbReference type="PANTHER" id="PTHR11559">
    <property type="entry name" value="CARBOXYLESTERASE"/>
    <property type="match status" value="1"/>
</dbReference>
<dbReference type="SUPFAM" id="SSF53474">
    <property type="entry name" value="alpha/beta-Hydrolases"/>
    <property type="match status" value="1"/>
</dbReference>
<dbReference type="InterPro" id="IPR002018">
    <property type="entry name" value="CarbesteraseB"/>
</dbReference>
<gene>
    <name evidence="5" type="primary">LIP4_0</name>
    <name evidence="5" type="ORF">LSUE1_G009871</name>
</gene>
<feature type="chain" id="PRO_5035958496" description="Carboxylic ester hydrolase" evidence="3">
    <location>
        <begin position="18"/>
        <end position="364"/>
    </location>
</feature>
<feature type="domain" description="Carboxylesterase type B" evidence="4">
    <location>
        <begin position="20"/>
        <end position="357"/>
    </location>
</feature>
<accession>A0A8T9BQ02</accession>
<dbReference type="InterPro" id="IPR029058">
    <property type="entry name" value="AB_hydrolase_fold"/>
</dbReference>
<dbReference type="EC" id="3.1.1.-" evidence="3"/>
<dbReference type="GO" id="GO:0016787">
    <property type="term" value="F:hydrolase activity"/>
    <property type="evidence" value="ECO:0007669"/>
    <property type="project" value="UniProtKB-KW"/>
</dbReference>
<dbReference type="Gene3D" id="3.40.50.1820">
    <property type="entry name" value="alpha/beta hydrolase"/>
    <property type="match status" value="1"/>
</dbReference>
<keyword evidence="6" id="KW-1185">Reference proteome</keyword>
<comment type="similarity">
    <text evidence="1 3">Belongs to the type-B carboxylesterase/lipase family.</text>
</comment>
<evidence type="ECO:0000256" key="3">
    <source>
        <dbReference type="RuleBase" id="RU361235"/>
    </source>
</evidence>
<dbReference type="PROSITE" id="PS00122">
    <property type="entry name" value="CARBOXYLESTERASE_B_1"/>
    <property type="match status" value="1"/>
</dbReference>
<reference evidence="5 6" key="1">
    <citation type="submission" date="2018-05" db="EMBL/GenBank/DDBJ databases">
        <title>Genome sequencing and assembly of the regulated plant pathogen Lachnellula willkommii and related sister species for the development of diagnostic species identification markers.</title>
        <authorList>
            <person name="Giroux E."/>
            <person name="Bilodeau G."/>
        </authorList>
    </citation>
    <scope>NUCLEOTIDE SEQUENCE [LARGE SCALE GENOMIC DNA]</scope>
    <source>
        <strain evidence="5 6">CBS 268.59</strain>
    </source>
</reference>
<dbReference type="Proteomes" id="UP000469558">
    <property type="component" value="Unassembled WGS sequence"/>
</dbReference>
<dbReference type="OrthoDB" id="408631at2759"/>
<dbReference type="Pfam" id="PF00135">
    <property type="entry name" value="COesterase"/>
    <property type="match status" value="1"/>
</dbReference>
<evidence type="ECO:0000313" key="5">
    <source>
        <dbReference type="EMBL" id="TVY52499.1"/>
    </source>
</evidence>